<organism evidence="8 9">
    <name type="scientific">Pichia sorbitophila (strain ATCC MYA-4447 / BCRC 22081 / CBS 7064 / NBRC 10061 / NRRL Y-12695)</name>
    <name type="common">Hybrid yeast</name>
    <dbReference type="NCBI Taxonomy" id="559304"/>
    <lineage>
        <taxon>Eukaryota</taxon>
        <taxon>Fungi</taxon>
        <taxon>Dikarya</taxon>
        <taxon>Ascomycota</taxon>
        <taxon>Saccharomycotina</taxon>
        <taxon>Pichiomycetes</taxon>
        <taxon>Debaryomycetaceae</taxon>
        <taxon>Millerozyma</taxon>
    </lineage>
</organism>
<evidence type="ECO:0000256" key="4">
    <source>
        <dbReference type="HAMAP-Rule" id="MF_03002"/>
    </source>
</evidence>
<gene>
    <name evidence="8" type="primary">Piso0_003385</name>
    <name evidence="4" type="synonym">NIP1</name>
    <name evidence="7" type="ORF">GNLVRS01_PISO0G11160g</name>
    <name evidence="8" type="ORF">GNLVRS01_PISO0H11161g</name>
</gene>
<comment type="similarity">
    <text evidence="4">Belongs to the eIF-3 subunit C family.</text>
</comment>
<sequence>MSRFFVTGYSSESSTEEELLSSSEDEALVSSGSEEDQSEDSEFAQDSSDESESDSDSDASPKGPSFFLKKNFMKGAHSDSESDSDNDDKKVVKSAKEKLLDDIKQSIDSINTEREEENWSSLLSEFDKLGRSLVKAEQQNISTPNIYIKNLVILEDSLNDIATNAKETKKKMNAAESRAFNTLRQRVRKQVKEFQSHVELYRSKPELFDSEKPVDVILASGDAVSGEKAADDGTRFTSTPSRALSPVFSTLKQIAETRGKKNIDKYEQIQVLEDLLNDSISSGKPYELICVYQMLLSIRFDASTNQTFMPVDHWKKNEKDLNSFLDLLESKVNEYQVSELGTSTDEIDIEPEANSKGVKVIFGSITSFIERLDDELTRSLQSTDPHSIEYVERLKDEGKIYNLVVRGQLYVESATPEDAVKNQEGNQLARIVTRRLEHIHYKPDQLIKANEVEAWKHIKEGSDSKITPRNSKPSEIIDDLARFLSDNAARIYEKSALLYSIYYYAINNQYEVARNLFLSSQVFHNVNSLESGLQVMYNRALVQLGLSAFRTGNIEESHQILNEIVNSQRLKELLGQGFNSKYPSQATLTEKQKLLPFHTHINLELLECVFMTCSLLIEIPALAAASNSTKDSRRKTPIKSFKSKLDFHDRQYFTGPPESIKDHVIHASRALQKGNWLKAYNLLASIKIWKLFPDNDTLLSMMKNQLQIEGLRTYIFTYKSVFTKLSVSKLSAVFGIDDEQVVNILEKMIQAGDINASMCESKKFVDFQTNEPQRTRLQELAIVMNEKVGLLTEKNEKTASNGYSRKPIQQKEPAPEETKFRYANVNTNKDEFQSVA</sequence>
<keyword evidence="9" id="KW-1185">Reference proteome</keyword>
<evidence type="ECO:0000313" key="7">
    <source>
        <dbReference type="EMBL" id="CCE80275.1"/>
    </source>
</evidence>
<name>G8YHY8_PICSO</name>
<protein>
    <recommendedName>
        <fullName evidence="4">Eukaryotic translation initiation factor 3 subunit C</fullName>
        <shortName evidence="4">eIF3c</shortName>
    </recommendedName>
    <alternativeName>
        <fullName evidence="4">Eukaryotic translation initiation factor 3 93 kDa subunit homolog</fullName>
        <shortName evidence="4">eIF3 p93</shortName>
    </alternativeName>
    <alternativeName>
        <fullName evidence="4">Translation initiation factor eIF3, p93 subunit homolog</fullName>
    </alternativeName>
</protein>
<dbReference type="AlphaFoldDB" id="G8YHY8"/>
<dbReference type="GO" id="GO:0003723">
    <property type="term" value="F:RNA binding"/>
    <property type="evidence" value="ECO:0007669"/>
    <property type="project" value="InterPro"/>
</dbReference>
<dbReference type="Pfam" id="PF01399">
    <property type="entry name" value="PCI"/>
    <property type="match status" value="1"/>
</dbReference>
<dbReference type="GO" id="GO:0016282">
    <property type="term" value="C:eukaryotic 43S preinitiation complex"/>
    <property type="evidence" value="ECO:0007669"/>
    <property type="project" value="UniProtKB-UniRule"/>
</dbReference>
<dbReference type="HAMAP" id="MF_03002">
    <property type="entry name" value="eIF3c"/>
    <property type="match status" value="1"/>
</dbReference>
<keyword evidence="2 4" id="KW-0396">Initiation factor</keyword>
<dbReference type="Pfam" id="PF05470">
    <property type="entry name" value="eIF-3c_N"/>
    <property type="match status" value="2"/>
</dbReference>
<comment type="subunit">
    <text evidence="4">Component of the eukaryotic translation initiation factor 3 (eIF-3) complex.</text>
</comment>
<dbReference type="PROSITE" id="PS50250">
    <property type="entry name" value="PCI"/>
    <property type="match status" value="1"/>
</dbReference>
<dbReference type="GO" id="GO:0003743">
    <property type="term" value="F:translation initiation factor activity"/>
    <property type="evidence" value="ECO:0007669"/>
    <property type="project" value="UniProtKB-UniRule"/>
</dbReference>
<keyword evidence="3 4" id="KW-0648">Protein biosynthesis</keyword>
<keyword evidence="1 4" id="KW-0963">Cytoplasm</keyword>
<dbReference type="eggNOG" id="KOG1076">
    <property type="taxonomic scope" value="Eukaryota"/>
</dbReference>
<dbReference type="SMART" id="SM00088">
    <property type="entry name" value="PINT"/>
    <property type="match status" value="1"/>
</dbReference>
<dbReference type="PANTHER" id="PTHR13937">
    <property type="entry name" value="EUKARYOTIC TRANSLATION INITATION FACTOR 3, SUBUNIT 8 EIF3S8 -RELATED"/>
    <property type="match status" value="1"/>
</dbReference>
<comment type="function">
    <text evidence="4">Component of the eukaryotic translation initiation factor 3 (eIF-3) complex, which is involved in protein synthesis of a specialized repertoire of mRNAs and, together with other initiation factors, stimulates binding of mRNA and methionyl-tRNAi to the 40S ribosome. The eIF-3 complex specifically targets and initiates translation of a subset of mRNAs involved in cell proliferation.</text>
</comment>
<dbReference type="GO" id="GO:0008541">
    <property type="term" value="C:proteasome regulatory particle, lid subcomplex"/>
    <property type="evidence" value="ECO:0007669"/>
    <property type="project" value="UniProtKB-ARBA"/>
</dbReference>
<evidence type="ECO:0000256" key="5">
    <source>
        <dbReference type="SAM" id="MobiDB-lite"/>
    </source>
</evidence>
<proteinExistence type="inferred from homology"/>
<evidence type="ECO:0000313" key="9">
    <source>
        <dbReference type="Proteomes" id="UP000005222"/>
    </source>
</evidence>
<evidence type="ECO:0000313" key="8">
    <source>
        <dbReference type="EMBL" id="CCE81040.1"/>
    </source>
</evidence>
<dbReference type="GO" id="GO:0005852">
    <property type="term" value="C:eukaryotic translation initiation factor 3 complex"/>
    <property type="evidence" value="ECO:0007669"/>
    <property type="project" value="UniProtKB-UniRule"/>
</dbReference>
<dbReference type="GO" id="GO:0033290">
    <property type="term" value="C:eukaryotic 48S preinitiation complex"/>
    <property type="evidence" value="ECO:0007669"/>
    <property type="project" value="UniProtKB-UniRule"/>
</dbReference>
<dbReference type="Proteomes" id="UP000005222">
    <property type="component" value="Chromosome H"/>
</dbReference>
<dbReference type="HOGENOM" id="CLU_004304_0_2_1"/>
<evidence type="ECO:0000256" key="1">
    <source>
        <dbReference type="ARBA" id="ARBA00022490"/>
    </source>
</evidence>
<dbReference type="InParanoid" id="G8YHY8"/>
<dbReference type="InterPro" id="IPR008905">
    <property type="entry name" value="EIF3C_N_dom"/>
</dbReference>
<dbReference type="EMBL" id="FO082052">
    <property type="protein sequence ID" value="CCE81040.1"/>
    <property type="molecule type" value="Genomic_DNA"/>
</dbReference>
<evidence type="ECO:0000256" key="2">
    <source>
        <dbReference type="ARBA" id="ARBA00022540"/>
    </source>
</evidence>
<dbReference type="FunCoup" id="G8YHY8">
    <property type="interactions" value="1991"/>
</dbReference>
<dbReference type="PANTHER" id="PTHR13937:SF0">
    <property type="entry name" value="EUKARYOTIC TRANSLATION INITIATION FACTOR 3 SUBUNIT C-RELATED"/>
    <property type="match status" value="1"/>
</dbReference>
<reference evidence="9" key="2">
    <citation type="journal article" date="2012" name="G3 (Bethesda)">
        <title>Pichia sorbitophila, an interspecies yeast hybrid reveals early steps of genome resolution following polyploidization.</title>
        <authorList>
            <person name="Leh Louis V."/>
            <person name="Despons L."/>
            <person name="Friedrich A."/>
            <person name="Martin T."/>
            <person name="Durrens P."/>
            <person name="Casaregola S."/>
            <person name="Neuveglise C."/>
            <person name="Fairhead C."/>
            <person name="Marck C."/>
            <person name="Cruz J.A."/>
            <person name="Straub M.L."/>
            <person name="Kugler V."/>
            <person name="Sacerdot C."/>
            <person name="Uzunov Z."/>
            <person name="Thierry A."/>
            <person name="Weiss S."/>
            <person name="Bleykasten C."/>
            <person name="De Montigny J."/>
            <person name="Jacques N."/>
            <person name="Jung P."/>
            <person name="Lemaire M."/>
            <person name="Mallet S."/>
            <person name="Morel G."/>
            <person name="Richard G.F."/>
            <person name="Sarkar A."/>
            <person name="Savel G."/>
            <person name="Schacherer J."/>
            <person name="Seret M.L."/>
            <person name="Talla E."/>
            <person name="Samson G."/>
            <person name="Jubin C."/>
            <person name="Poulain J."/>
            <person name="Vacherie B."/>
            <person name="Barbe V."/>
            <person name="Pelletier E."/>
            <person name="Sherman D.J."/>
            <person name="Westhof E."/>
            <person name="Weissenbach J."/>
            <person name="Baret P.V."/>
            <person name="Wincker P."/>
            <person name="Gaillardin C."/>
            <person name="Dujon B."/>
            <person name="Souciet J.L."/>
        </authorList>
    </citation>
    <scope>NUCLEOTIDE SEQUENCE [LARGE SCALE GENOMIC DNA]</scope>
    <source>
        <strain evidence="9">ATCC MYA-4447 / BCRC 22081 / CBS 7064 / NBRC 10061 / NRRL Y-12695</strain>
    </source>
</reference>
<dbReference type="GO" id="GO:0001732">
    <property type="term" value="P:formation of cytoplasmic translation initiation complex"/>
    <property type="evidence" value="ECO:0007669"/>
    <property type="project" value="UniProtKB-UniRule"/>
</dbReference>
<dbReference type="GO" id="GO:0031369">
    <property type="term" value="F:translation initiation factor binding"/>
    <property type="evidence" value="ECO:0007669"/>
    <property type="project" value="InterPro"/>
</dbReference>
<dbReference type="InterPro" id="IPR027516">
    <property type="entry name" value="EIF3C"/>
</dbReference>
<reference evidence="8" key="1">
    <citation type="submission" date="2011-10" db="EMBL/GenBank/DDBJ databases">
        <authorList>
            <person name="Genoscope - CEA"/>
        </authorList>
    </citation>
    <scope>NUCLEOTIDE SEQUENCE</scope>
</reference>
<dbReference type="OMA" id="DHVHTPA"/>
<dbReference type="SUPFAM" id="SSF46785">
    <property type="entry name" value="Winged helix' DNA-binding domain"/>
    <property type="match status" value="1"/>
</dbReference>
<feature type="compositionally biased region" description="Acidic residues" evidence="5">
    <location>
        <begin position="14"/>
        <end position="57"/>
    </location>
</feature>
<evidence type="ECO:0000259" key="6">
    <source>
        <dbReference type="PROSITE" id="PS50250"/>
    </source>
</evidence>
<dbReference type="InterPro" id="IPR036390">
    <property type="entry name" value="WH_DNA-bd_sf"/>
</dbReference>
<evidence type="ECO:0000256" key="3">
    <source>
        <dbReference type="ARBA" id="ARBA00022917"/>
    </source>
</evidence>
<feature type="region of interest" description="Disordered" evidence="5">
    <location>
        <begin position="794"/>
        <end position="836"/>
    </location>
</feature>
<feature type="region of interest" description="Disordered" evidence="5">
    <location>
        <begin position="1"/>
        <end position="90"/>
    </location>
</feature>
<comment type="subcellular location">
    <subcellularLocation>
        <location evidence="4">Cytoplasm</location>
    </subcellularLocation>
</comment>
<feature type="domain" description="PCI" evidence="6">
    <location>
        <begin position="597"/>
        <end position="772"/>
    </location>
</feature>
<dbReference type="InterPro" id="IPR000717">
    <property type="entry name" value="PCI_dom"/>
</dbReference>
<dbReference type="EMBL" id="FO082053">
    <property type="protein sequence ID" value="CCE80275.1"/>
    <property type="molecule type" value="Genomic_DNA"/>
</dbReference>
<dbReference type="OrthoDB" id="29647at2759"/>
<dbReference type="Proteomes" id="UP000005222">
    <property type="component" value="Chromosome G"/>
</dbReference>
<accession>G8YHY8</accession>
<dbReference type="STRING" id="559304.G8YHY8"/>